<accession>A0ABD5WP87</accession>
<dbReference type="InterPro" id="IPR002938">
    <property type="entry name" value="FAD-bd"/>
</dbReference>
<keyword evidence="5" id="KW-1185">Reference proteome</keyword>
<dbReference type="EMBL" id="JBHSZH010000005">
    <property type="protein sequence ID" value="MFC7080670.1"/>
    <property type="molecule type" value="Genomic_DNA"/>
</dbReference>
<dbReference type="AlphaFoldDB" id="A0ABD5WP87"/>
<dbReference type="Gene3D" id="3.50.50.60">
    <property type="entry name" value="FAD/NAD(P)-binding domain"/>
    <property type="match status" value="1"/>
</dbReference>
<organism evidence="4 5">
    <name type="scientific">Halorussus caseinilyticus</name>
    <dbReference type="NCBI Taxonomy" id="3034025"/>
    <lineage>
        <taxon>Archaea</taxon>
        <taxon>Methanobacteriati</taxon>
        <taxon>Methanobacteriota</taxon>
        <taxon>Stenosarchaea group</taxon>
        <taxon>Halobacteria</taxon>
        <taxon>Halobacteriales</taxon>
        <taxon>Haladaptataceae</taxon>
        <taxon>Halorussus</taxon>
    </lineage>
</organism>
<dbReference type="PRINTS" id="PR00420">
    <property type="entry name" value="RNGMNOXGNASE"/>
</dbReference>
<evidence type="ECO:0000259" key="3">
    <source>
        <dbReference type="Pfam" id="PF01494"/>
    </source>
</evidence>
<dbReference type="GO" id="GO:0004497">
    <property type="term" value="F:monooxygenase activity"/>
    <property type="evidence" value="ECO:0007669"/>
    <property type="project" value="UniProtKB-KW"/>
</dbReference>
<feature type="domain" description="FAD-binding" evidence="3">
    <location>
        <begin position="18"/>
        <end position="311"/>
    </location>
</feature>
<gene>
    <name evidence="4" type="ORF">ACFQJ6_11645</name>
</gene>
<evidence type="ECO:0000256" key="1">
    <source>
        <dbReference type="ARBA" id="ARBA00023002"/>
    </source>
</evidence>
<keyword evidence="2 4" id="KW-0503">Monooxygenase</keyword>
<dbReference type="PANTHER" id="PTHR13789">
    <property type="entry name" value="MONOOXYGENASE"/>
    <property type="match status" value="1"/>
</dbReference>
<dbReference type="InterPro" id="IPR050493">
    <property type="entry name" value="FAD-dep_Monooxygenase_BioMet"/>
</dbReference>
<dbReference type="Pfam" id="PF01494">
    <property type="entry name" value="FAD_binding_3"/>
    <property type="match status" value="1"/>
</dbReference>
<proteinExistence type="predicted"/>
<evidence type="ECO:0000313" key="5">
    <source>
        <dbReference type="Proteomes" id="UP001596407"/>
    </source>
</evidence>
<comment type="caution">
    <text evidence="4">The sequence shown here is derived from an EMBL/GenBank/DDBJ whole genome shotgun (WGS) entry which is preliminary data.</text>
</comment>
<evidence type="ECO:0000256" key="2">
    <source>
        <dbReference type="ARBA" id="ARBA00023033"/>
    </source>
</evidence>
<protein>
    <submittedName>
        <fullName evidence="4">FAD-dependent monooxygenase</fullName>
    </submittedName>
</protein>
<dbReference type="SUPFAM" id="SSF51905">
    <property type="entry name" value="FAD/NAD(P)-binding domain"/>
    <property type="match status" value="1"/>
</dbReference>
<sequence length="353" mass="38400">MVYEAADEPQPADAGIWIPPNGMDVLDRLGVADRICERGVPLERTLVEDVAGATIFDLDLTAVEDTYGHTIVSTHREELQAALLGEIPDSAVETGRQCTGVEQDEASATLQFADGGTASADVVVGADGVESDLRADLFPEVSLRDSGSVCYAATTDVELPASSRRMDRAIWGRGKRFGYSALGDGRSYWFAPINGSLDPVGGGNPVERLAECYADFPAPVGELIAGTDPERVARVEMRDFDPIEEWSRGRVVLAGDAAHAMLPNLAQGGAQALEDGFALAKCLDERASHRRAFETYEELRLDKAREMVEQSRQRGKVAQLENGILSRVRNVILGNLPEFVNEKFETDMYEMTF</sequence>
<dbReference type="Proteomes" id="UP001596407">
    <property type="component" value="Unassembled WGS sequence"/>
</dbReference>
<dbReference type="PANTHER" id="PTHR13789:SF309">
    <property type="entry name" value="PUTATIVE (AFU_ORTHOLOGUE AFUA_6G14510)-RELATED"/>
    <property type="match status" value="1"/>
</dbReference>
<dbReference type="InterPro" id="IPR036188">
    <property type="entry name" value="FAD/NAD-bd_sf"/>
</dbReference>
<keyword evidence="1" id="KW-0560">Oxidoreductase</keyword>
<dbReference type="RefSeq" id="WP_382209823.1">
    <property type="nucleotide sequence ID" value="NZ_JBHSZH010000005.1"/>
</dbReference>
<name>A0ABD5WP87_9EURY</name>
<evidence type="ECO:0000313" key="4">
    <source>
        <dbReference type="EMBL" id="MFC7080670.1"/>
    </source>
</evidence>
<reference evidence="4 5" key="1">
    <citation type="journal article" date="2019" name="Int. J. Syst. Evol. Microbiol.">
        <title>The Global Catalogue of Microorganisms (GCM) 10K type strain sequencing project: providing services to taxonomists for standard genome sequencing and annotation.</title>
        <authorList>
            <consortium name="The Broad Institute Genomics Platform"/>
            <consortium name="The Broad Institute Genome Sequencing Center for Infectious Disease"/>
            <person name="Wu L."/>
            <person name="Ma J."/>
        </authorList>
    </citation>
    <scope>NUCLEOTIDE SEQUENCE [LARGE SCALE GENOMIC DNA]</scope>
    <source>
        <strain evidence="4 5">DT72</strain>
    </source>
</reference>